<protein>
    <recommendedName>
        <fullName evidence="4">adenylate cyclase</fullName>
        <ecNumber evidence="4">4.6.1.1</ecNumber>
    </recommendedName>
</protein>
<dbReference type="OrthoDB" id="10006362at2759"/>
<comment type="similarity">
    <text evidence="14">Belongs to the adenylyl cyclase class-4/guanylyl cyclase family.</text>
</comment>
<feature type="region of interest" description="Disordered" evidence="15">
    <location>
        <begin position="929"/>
        <end position="959"/>
    </location>
</feature>
<dbReference type="InParanoid" id="E9HRC9"/>
<name>E9HRC9_DAPPU</name>
<keyword evidence="13 14" id="KW-0456">Lyase</keyword>
<dbReference type="InterPro" id="IPR032628">
    <property type="entry name" value="AC_N"/>
</dbReference>
<dbReference type="FunFam" id="3.30.70.1230:FF:000024">
    <property type="entry name" value="ACXA, isoform A"/>
    <property type="match status" value="1"/>
</dbReference>
<evidence type="ECO:0000256" key="7">
    <source>
        <dbReference type="ARBA" id="ARBA00022741"/>
    </source>
</evidence>
<evidence type="ECO:0000256" key="9">
    <source>
        <dbReference type="ARBA" id="ARBA00022842"/>
    </source>
</evidence>
<dbReference type="Gene3D" id="3.30.70.1230">
    <property type="entry name" value="Nucleotide cyclase"/>
    <property type="match status" value="2"/>
</dbReference>
<dbReference type="PANTHER" id="PTHR45627:SF12">
    <property type="entry name" value="ADENYLATE CYCLASE TYPE 2"/>
    <property type="match status" value="1"/>
</dbReference>
<keyword evidence="12 16" id="KW-0472">Membrane</keyword>
<comment type="catalytic activity">
    <reaction evidence="1">
        <text>ATP = 3',5'-cyclic AMP + diphosphate</text>
        <dbReference type="Rhea" id="RHEA:15389"/>
        <dbReference type="ChEBI" id="CHEBI:30616"/>
        <dbReference type="ChEBI" id="CHEBI:33019"/>
        <dbReference type="ChEBI" id="CHEBI:58165"/>
        <dbReference type="EC" id="4.6.1.1"/>
    </reaction>
</comment>
<dbReference type="PROSITE" id="PS00452">
    <property type="entry name" value="GUANYLATE_CYCLASE_1"/>
    <property type="match status" value="1"/>
</dbReference>
<dbReference type="GO" id="GO:0046872">
    <property type="term" value="F:metal ion binding"/>
    <property type="evidence" value="ECO:0007669"/>
    <property type="project" value="UniProtKB-KW"/>
</dbReference>
<reference evidence="18 19" key="1">
    <citation type="journal article" date="2011" name="Science">
        <title>The ecoresponsive genome of Daphnia pulex.</title>
        <authorList>
            <person name="Colbourne J.K."/>
            <person name="Pfrender M.E."/>
            <person name="Gilbert D."/>
            <person name="Thomas W.K."/>
            <person name="Tucker A."/>
            <person name="Oakley T.H."/>
            <person name="Tokishita S."/>
            <person name="Aerts A."/>
            <person name="Arnold G.J."/>
            <person name="Basu M.K."/>
            <person name="Bauer D.J."/>
            <person name="Caceres C.E."/>
            <person name="Carmel L."/>
            <person name="Casola C."/>
            <person name="Choi J.H."/>
            <person name="Detter J.C."/>
            <person name="Dong Q."/>
            <person name="Dusheyko S."/>
            <person name="Eads B.D."/>
            <person name="Frohlich T."/>
            <person name="Geiler-Samerotte K.A."/>
            <person name="Gerlach D."/>
            <person name="Hatcher P."/>
            <person name="Jogdeo S."/>
            <person name="Krijgsveld J."/>
            <person name="Kriventseva E.V."/>
            <person name="Kultz D."/>
            <person name="Laforsch C."/>
            <person name="Lindquist E."/>
            <person name="Lopez J."/>
            <person name="Manak J.R."/>
            <person name="Muller J."/>
            <person name="Pangilinan J."/>
            <person name="Patwardhan R.P."/>
            <person name="Pitluck S."/>
            <person name="Pritham E.J."/>
            <person name="Rechtsteiner A."/>
            <person name="Rho M."/>
            <person name="Rogozin I.B."/>
            <person name="Sakarya O."/>
            <person name="Salamov A."/>
            <person name="Schaack S."/>
            <person name="Shapiro H."/>
            <person name="Shiga Y."/>
            <person name="Skalitzky C."/>
            <person name="Smith Z."/>
            <person name="Souvorov A."/>
            <person name="Sung W."/>
            <person name="Tang Z."/>
            <person name="Tsuchiya D."/>
            <person name="Tu H."/>
            <person name="Vos H."/>
            <person name="Wang M."/>
            <person name="Wolf Y.I."/>
            <person name="Yamagata H."/>
            <person name="Yamada T."/>
            <person name="Ye Y."/>
            <person name="Shaw J.R."/>
            <person name="Andrews J."/>
            <person name="Crease T.J."/>
            <person name="Tang H."/>
            <person name="Lucas S.M."/>
            <person name="Robertson H.M."/>
            <person name="Bork P."/>
            <person name="Koonin E.V."/>
            <person name="Zdobnov E.M."/>
            <person name="Grigoriev I.V."/>
            <person name="Lynch M."/>
            <person name="Boore J.L."/>
        </authorList>
    </citation>
    <scope>NUCLEOTIDE SEQUENCE [LARGE SCALE GENOMIC DNA]</scope>
</reference>
<sequence length="959" mass="107779">LYTILAVYNLLPIASLRVTTLIGFLVAIVHVTANALLFQTRKSVNNEVDISLIMADVAFYLTANVVGIFTKCLNETTLRRAFLDRRRCIESTIKLDYEKSQEEQLMLSILPKHIAHKVGTDIRDEVQLMMRSKTSPSSRKPKLHVEMHPDVSVLYADIVNFTPLTAALSASSLVSMLNELFGKFDEAAKENDCLRIKILGDCYYCVSGIPDSTTTHAKNCVEMGFKMIEIIRQIREDHQVDVDMRIGVHSGSVISGLIGLRKWQFDIWSRDVTIANHMEQSGIPGCVHVSMATKNLLGDSYQFRPGNGMKRDTYLAKLGIETFLVVSTNANQSKESGVKRIKFKADPFATLPRMNANAVMTNDGASTNNHRVDSETNKKLNNDTENSSLDSLYERLPPSLPVVVAHRIPPSRRSRATLDQESHVNLFLFFSNRSWELPFLQRPDPLFNLYVLGAIPVLIGIMTIQLTLYSSDPRLFWLTFGIALTVVVLVCMCLWVPQIWYYSRNSINDDPENIFESLSVSPEPSRSSSTVSAAFFKLDSICSSLTTRILIFLLYFTYVCALTMSVAFGFYRIHFTLKFSFYAAALAIYTVMTVNIYPQICSIYSREECLLCKASPSVQPELSHALYLLTILMILHVADRQIEFINRLDYVWQRQLANEQEEANTTRIVNKMLLLNILPHHVADVYLDTSRCSDQLYHEEHKRVAVMFASIPNFMDYFAENDIDDGGYRCLGVLNSIISAFDALSFEESFSRIEKIKIVGSTYMAASGLTAVRNGSTAETVAESESRVIALITMIRFALAMCTVLDQLNRKQEPKFQLRIGIEYGPVIAGVVGAQKPLYDIWGDTVNMASRLEYTSQLGEIQVTEKTAKLLKAVGIHCEKRGETFLKGKGLVMTYWVRPDASDFYDSVQSSSAAIKSFLGLSDMVLTSTSARSSLSRKPGRPSVLIEEDEEERSSQKGR</sequence>
<dbReference type="GO" id="GO:0005886">
    <property type="term" value="C:plasma membrane"/>
    <property type="evidence" value="ECO:0000318"/>
    <property type="project" value="GO_Central"/>
</dbReference>
<evidence type="ECO:0000313" key="18">
    <source>
        <dbReference type="EMBL" id="EFX65680.1"/>
    </source>
</evidence>
<proteinExistence type="inferred from homology"/>
<feature type="transmembrane region" description="Helical" evidence="16">
    <location>
        <begin position="549"/>
        <end position="573"/>
    </location>
</feature>
<dbReference type="CDD" id="cd07302">
    <property type="entry name" value="CHD"/>
    <property type="match status" value="2"/>
</dbReference>
<dbReference type="PhylomeDB" id="E9HRC9"/>
<dbReference type="Pfam" id="PF16214">
    <property type="entry name" value="AC_N"/>
    <property type="match status" value="1"/>
</dbReference>
<dbReference type="GO" id="GO:0006171">
    <property type="term" value="P:cAMP biosynthetic process"/>
    <property type="evidence" value="ECO:0000318"/>
    <property type="project" value="GO_Central"/>
</dbReference>
<evidence type="ECO:0000256" key="10">
    <source>
        <dbReference type="ARBA" id="ARBA00022989"/>
    </source>
</evidence>
<keyword evidence="5 16" id="KW-0812">Transmembrane</keyword>
<dbReference type="KEGG" id="dpx:DAPPUDRAFT_65332"/>
<dbReference type="PANTHER" id="PTHR45627">
    <property type="entry name" value="ADENYLATE CYCLASE TYPE 1"/>
    <property type="match status" value="1"/>
</dbReference>
<keyword evidence="7" id="KW-0547">Nucleotide-binding</keyword>
<dbReference type="Proteomes" id="UP000000305">
    <property type="component" value="Unassembled WGS sequence"/>
</dbReference>
<evidence type="ECO:0000256" key="6">
    <source>
        <dbReference type="ARBA" id="ARBA00022723"/>
    </source>
</evidence>
<gene>
    <name evidence="18" type="ORF">DAPPUDRAFT_65332</name>
</gene>
<evidence type="ECO:0000256" key="3">
    <source>
        <dbReference type="ARBA" id="ARBA00004141"/>
    </source>
</evidence>
<evidence type="ECO:0000256" key="8">
    <source>
        <dbReference type="ARBA" id="ARBA00022840"/>
    </source>
</evidence>
<evidence type="ECO:0000256" key="13">
    <source>
        <dbReference type="ARBA" id="ARBA00023239"/>
    </source>
</evidence>
<dbReference type="EC" id="4.6.1.1" evidence="4"/>
<dbReference type="InterPro" id="IPR018297">
    <property type="entry name" value="A/G_cyclase_CS"/>
</dbReference>
<dbReference type="GO" id="GO:0004016">
    <property type="term" value="F:adenylate cyclase activity"/>
    <property type="evidence" value="ECO:0000318"/>
    <property type="project" value="GO_Central"/>
</dbReference>
<feature type="domain" description="Guanylate cyclase" evidence="17">
    <location>
        <begin position="152"/>
        <end position="279"/>
    </location>
</feature>
<feature type="transmembrane region" description="Helical" evidence="16">
    <location>
        <begin position="475"/>
        <end position="496"/>
    </location>
</feature>
<dbReference type="HOGENOM" id="CLU_001072_2_5_1"/>
<feature type="domain" description="Guanylate cyclase" evidence="17">
    <location>
        <begin position="705"/>
        <end position="853"/>
    </location>
</feature>
<keyword evidence="8" id="KW-0067">ATP-binding</keyword>
<evidence type="ECO:0000256" key="4">
    <source>
        <dbReference type="ARBA" id="ARBA00012201"/>
    </source>
</evidence>
<dbReference type="SMART" id="SM00044">
    <property type="entry name" value="CYCc"/>
    <property type="match status" value="2"/>
</dbReference>
<dbReference type="OMA" id="ANEMEHT"/>
<feature type="transmembrane region" description="Helical" evidence="16">
    <location>
        <begin position="18"/>
        <end position="38"/>
    </location>
</feature>
<dbReference type="Pfam" id="PF00211">
    <property type="entry name" value="Guanylate_cyc"/>
    <property type="match status" value="2"/>
</dbReference>
<keyword evidence="9" id="KW-0460">Magnesium</keyword>
<dbReference type="SUPFAM" id="SSF55073">
    <property type="entry name" value="Nucleotide cyclase"/>
    <property type="match status" value="2"/>
</dbReference>
<dbReference type="GO" id="GO:0005524">
    <property type="term" value="F:ATP binding"/>
    <property type="evidence" value="ECO:0007669"/>
    <property type="project" value="UniProtKB-KW"/>
</dbReference>
<dbReference type="GO" id="GO:0035556">
    <property type="term" value="P:intracellular signal transduction"/>
    <property type="evidence" value="ECO:0007669"/>
    <property type="project" value="InterPro"/>
</dbReference>
<dbReference type="PROSITE" id="PS50125">
    <property type="entry name" value="GUANYLATE_CYCLASE_2"/>
    <property type="match status" value="2"/>
</dbReference>
<dbReference type="EMBL" id="GL732734">
    <property type="protein sequence ID" value="EFX65680.1"/>
    <property type="molecule type" value="Genomic_DNA"/>
</dbReference>
<keyword evidence="6" id="KW-0479">Metal-binding</keyword>
<dbReference type="InterPro" id="IPR029787">
    <property type="entry name" value="Nucleotide_cyclase"/>
</dbReference>
<feature type="compositionally biased region" description="Polar residues" evidence="15">
    <location>
        <begin position="360"/>
        <end position="369"/>
    </location>
</feature>
<keyword evidence="10 16" id="KW-1133">Transmembrane helix</keyword>
<dbReference type="eggNOG" id="KOG3619">
    <property type="taxonomic scope" value="Eukaryota"/>
</dbReference>
<evidence type="ECO:0000256" key="12">
    <source>
        <dbReference type="ARBA" id="ARBA00023136"/>
    </source>
</evidence>
<accession>E9HRC9</accession>
<evidence type="ECO:0000256" key="2">
    <source>
        <dbReference type="ARBA" id="ARBA00001946"/>
    </source>
</evidence>
<dbReference type="AlphaFoldDB" id="E9HRC9"/>
<keyword evidence="19" id="KW-1185">Reference proteome</keyword>
<evidence type="ECO:0000256" key="14">
    <source>
        <dbReference type="RuleBase" id="RU000405"/>
    </source>
</evidence>
<feature type="non-terminal residue" evidence="18">
    <location>
        <position position="1"/>
    </location>
</feature>
<dbReference type="FunFam" id="3.30.70.1230:FF:000032">
    <property type="entry name" value="Adenylyl cyclase 78C"/>
    <property type="match status" value="1"/>
</dbReference>
<organism evidence="18 19">
    <name type="scientific">Daphnia pulex</name>
    <name type="common">Water flea</name>
    <dbReference type="NCBI Taxonomy" id="6669"/>
    <lineage>
        <taxon>Eukaryota</taxon>
        <taxon>Metazoa</taxon>
        <taxon>Ecdysozoa</taxon>
        <taxon>Arthropoda</taxon>
        <taxon>Crustacea</taxon>
        <taxon>Branchiopoda</taxon>
        <taxon>Diplostraca</taxon>
        <taxon>Cladocera</taxon>
        <taxon>Anomopoda</taxon>
        <taxon>Daphniidae</taxon>
        <taxon>Daphnia</taxon>
    </lineage>
</organism>
<feature type="compositionally biased region" description="Basic and acidic residues" evidence="15">
    <location>
        <begin position="370"/>
        <end position="382"/>
    </location>
</feature>
<dbReference type="STRING" id="6669.E9HRC9"/>
<dbReference type="GO" id="GO:0007189">
    <property type="term" value="P:adenylate cyclase-activating G protein-coupled receptor signaling pathway"/>
    <property type="evidence" value="ECO:0000318"/>
    <property type="project" value="GO_Central"/>
</dbReference>
<evidence type="ECO:0000256" key="5">
    <source>
        <dbReference type="ARBA" id="ARBA00022692"/>
    </source>
</evidence>
<evidence type="ECO:0000256" key="15">
    <source>
        <dbReference type="SAM" id="MobiDB-lite"/>
    </source>
</evidence>
<comment type="subcellular location">
    <subcellularLocation>
        <location evidence="3">Membrane</location>
        <topology evidence="3">Multi-pass membrane protein</topology>
    </subcellularLocation>
</comment>
<evidence type="ECO:0000256" key="11">
    <source>
        <dbReference type="ARBA" id="ARBA00022998"/>
    </source>
</evidence>
<keyword evidence="11" id="KW-0115">cAMP biosynthesis</keyword>
<comment type="cofactor">
    <cofactor evidence="2">
        <name>Mg(2+)</name>
        <dbReference type="ChEBI" id="CHEBI:18420"/>
    </cofactor>
</comment>
<evidence type="ECO:0000256" key="16">
    <source>
        <dbReference type="SAM" id="Phobius"/>
    </source>
</evidence>
<dbReference type="InterPro" id="IPR001054">
    <property type="entry name" value="A/G_cyclase"/>
</dbReference>
<evidence type="ECO:0000256" key="1">
    <source>
        <dbReference type="ARBA" id="ARBA00001593"/>
    </source>
</evidence>
<feature type="region of interest" description="Disordered" evidence="15">
    <location>
        <begin position="360"/>
        <end position="388"/>
    </location>
</feature>
<feature type="transmembrane region" description="Helical" evidence="16">
    <location>
        <begin position="447"/>
        <end position="469"/>
    </location>
</feature>
<evidence type="ECO:0000313" key="19">
    <source>
        <dbReference type="Proteomes" id="UP000000305"/>
    </source>
</evidence>
<feature type="transmembrane region" description="Helical" evidence="16">
    <location>
        <begin position="50"/>
        <end position="70"/>
    </location>
</feature>
<evidence type="ECO:0000259" key="17">
    <source>
        <dbReference type="PROSITE" id="PS50125"/>
    </source>
</evidence>